<dbReference type="PANTHER" id="PTHR44936">
    <property type="entry name" value="SENSOR PROTEIN CREC"/>
    <property type="match status" value="1"/>
</dbReference>
<keyword evidence="7" id="KW-0547">Nucleotide-binding</keyword>
<dbReference type="InterPro" id="IPR003594">
    <property type="entry name" value="HATPase_dom"/>
</dbReference>
<keyword evidence="11" id="KW-1133">Transmembrane helix</keyword>
<evidence type="ECO:0000256" key="1">
    <source>
        <dbReference type="ARBA" id="ARBA00000085"/>
    </source>
</evidence>
<dbReference type="InterPro" id="IPR050980">
    <property type="entry name" value="2C_sensor_his_kinase"/>
</dbReference>
<keyword evidence="10" id="KW-0902">Two-component regulatory system</keyword>
<evidence type="ECO:0000313" key="14">
    <source>
        <dbReference type="EMBL" id="GHA21617.1"/>
    </source>
</evidence>
<reference evidence="14" key="2">
    <citation type="submission" date="2020-09" db="EMBL/GenBank/DDBJ databases">
        <authorList>
            <person name="Sun Q."/>
            <person name="Kim S."/>
        </authorList>
    </citation>
    <scope>NUCLEOTIDE SEQUENCE</scope>
    <source>
        <strain evidence="14">KCTC 32437</strain>
    </source>
</reference>
<keyword evidence="5" id="KW-0597">Phosphoprotein</keyword>
<feature type="transmembrane region" description="Helical" evidence="11">
    <location>
        <begin position="164"/>
        <end position="187"/>
    </location>
</feature>
<dbReference type="SUPFAM" id="SSF55874">
    <property type="entry name" value="ATPase domain of HSP90 chaperone/DNA topoisomerase II/histidine kinase"/>
    <property type="match status" value="1"/>
</dbReference>
<keyword evidence="9" id="KW-0067">ATP-binding</keyword>
<evidence type="ECO:0000259" key="13">
    <source>
        <dbReference type="PROSITE" id="PS50885"/>
    </source>
</evidence>
<evidence type="ECO:0000256" key="3">
    <source>
        <dbReference type="ARBA" id="ARBA00012438"/>
    </source>
</evidence>
<evidence type="ECO:0000259" key="12">
    <source>
        <dbReference type="PROSITE" id="PS50109"/>
    </source>
</evidence>
<evidence type="ECO:0000256" key="8">
    <source>
        <dbReference type="ARBA" id="ARBA00022777"/>
    </source>
</evidence>
<dbReference type="PROSITE" id="PS50885">
    <property type="entry name" value="HAMP"/>
    <property type="match status" value="1"/>
</dbReference>
<gene>
    <name evidence="14" type="ORF">GCM10007989_16190</name>
</gene>
<dbReference type="InterPro" id="IPR036890">
    <property type="entry name" value="HATPase_C_sf"/>
</dbReference>
<dbReference type="SMART" id="SM00388">
    <property type="entry name" value="HisKA"/>
    <property type="match status" value="1"/>
</dbReference>
<dbReference type="Pfam" id="PF02518">
    <property type="entry name" value="HATPase_c"/>
    <property type="match status" value="1"/>
</dbReference>
<keyword evidence="4" id="KW-1003">Cell membrane</keyword>
<dbReference type="PROSITE" id="PS50109">
    <property type="entry name" value="HIS_KIN"/>
    <property type="match status" value="1"/>
</dbReference>
<dbReference type="GO" id="GO:0005524">
    <property type="term" value="F:ATP binding"/>
    <property type="evidence" value="ECO:0007669"/>
    <property type="project" value="UniProtKB-KW"/>
</dbReference>
<dbReference type="SUPFAM" id="SSF47384">
    <property type="entry name" value="Homodimeric domain of signal transducing histidine kinase"/>
    <property type="match status" value="1"/>
</dbReference>
<accession>A0A918S4Z9</accession>
<keyword evidence="11" id="KW-0812">Transmembrane</keyword>
<dbReference type="Gene3D" id="1.10.287.130">
    <property type="match status" value="1"/>
</dbReference>
<evidence type="ECO:0000256" key="6">
    <source>
        <dbReference type="ARBA" id="ARBA00022679"/>
    </source>
</evidence>
<reference evidence="14" key="1">
    <citation type="journal article" date="2014" name="Int. J. Syst. Evol. Microbiol.">
        <title>Complete genome sequence of Corynebacterium casei LMG S-19264T (=DSM 44701T), isolated from a smear-ripened cheese.</title>
        <authorList>
            <consortium name="US DOE Joint Genome Institute (JGI-PGF)"/>
            <person name="Walter F."/>
            <person name="Albersmeier A."/>
            <person name="Kalinowski J."/>
            <person name="Ruckert C."/>
        </authorList>
    </citation>
    <scope>NUCLEOTIDE SEQUENCE</scope>
    <source>
        <strain evidence="14">KCTC 32437</strain>
    </source>
</reference>
<protein>
    <recommendedName>
        <fullName evidence="3">histidine kinase</fullName>
        <ecNumber evidence="3">2.7.13.3</ecNumber>
    </recommendedName>
</protein>
<feature type="domain" description="HAMP" evidence="13">
    <location>
        <begin position="184"/>
        <end position="237"/>
    </location>
</feature>
<dbReference type="CDD" id="cd00082">
    <property type="entry name" value="HisKA"/>
    <property type="match status" value="1"/>
</dbReference>
<dbReference type="EC" id="2.7.13.3" evidence="3"/>
<keyword evidence="8 14" id="KW-0418">Kinase</keyword>
<dbReference type="InterPro" id="IPR003661">
    <property type="entry name" value="HisK_dim/P_dom"/>
</dbReference>
<evidence type="ECO:0000256" key="2">
    <source>
        <dbReference type="ARBA" id="ARBA00004651"/>
    </source>
</evidence>
<keyword evidence="6" id="KW-0808">Transferase</keyword>
<dbReference type="GO" id="GO:0000155">
    <property type="term" value="F:phosphorelay sensor kinase activity"/>
    <property type="evidence" value="ECO:0007669"/>
    <property type="project" value="InterPro"/>
</dbReference>
<evidence type="ECO:0000256" key="9">
    <source>
        <dbReference type="ARBA" id="ARBA00022840"/>
    </source>
</evidence>
<comment type="catalytic activity">
    <reaction evidence="1">
        <text>ATP + protein L-histidine = ADP + protein N-phospho-L-histidine.</text>
        <dbReference type="EC" id="2.7.13.3"/>
    </reaction>
</comment>
<dbReference type="InterPro" id="IPR003660">
    <property type="entry name" value="HAMP_dom"/>
</dbReference>
<evidence type="ECO:0000256" key="7">
    <source>
        <dbReference type="ARBA" id="ARBA00022741"/>
    </source>
</evidence>
<keyword evidence="15" id="KW-1185">Reference proteome</keyword>
<dbReference type="RefSeq" id="WP_189425098.1">
    <property type="nucleotide sequence ID" value="NZ_BMZE01000002.1"/>
</dbReference>
<dbReference type="EMBL" id="BMZE01000002">
    <property type="protein sequence ID" value="GHA21617.1"/>
    <property type="molecule type" value="Genomic_DNA"/>
</dbReference>
<evidence type="ECO:0000256" key="11">
    <source>
        <dbReference type="SAM" id="Phobius"/>
    </source>
</evidence>
<proteinExistence type="predicted"/>
<dbReference type="InterPro" id="IPR036097">
    <property type="entry name" value="HisK_dim/P_sf"/>
</dbReference>
<name>A0A918S4Z9_9HYPH</name>
<feature type="domain" description="Histidine kinase" evidence="12">
    <location>
        <begin position="245"/>
        <end position="434"/>
    </location>
</feature>
<dbReference type="PANTHER" id="PTHR44936:SF9">
    <property type="entry name" value="SENSOR PROTEIN CREC"/>
    <property type="match status" value="1"/>
</dbReference>
<dbReference type="SMART" id="SM00387">
    <property type="entry name" value="HATPase_c"/>
    <property type="match status" value="1"/>
</dbReference>
<dbReference type="Proteomes" id="UP000646579">
    <property type="component" value="Unassembled WGS sequence"/>
</dbReference>
<keyword evidence="11" id="KW-0472">Membrane</keyword>
<evidence type="ECO:0000256" key="5">
    <source>
        <dbReference type="ARBA" id="ARBA00022553"/>
    </source>
</evidence>
<comment type="subcellular location">
    <subcellularLocation>
        <location evidence="2">Cell membrane</location>
        <topology evidence="2">Multi-pass membrane protein</topology>
    </subcellularLocation>
</comment>
<dbReference type="InterPro" id="IPR005467">
    <property type="entry name" value="His_kinase_dom"/>
</dbReference>
<dbReference type="AlphaFoldDB" id="A0A918S4Z9"/>
<dbReference type="GO" id="GO:0005886">
    <property type="term" value="C:plasma membrane"/>
    <property type="evidence" value="ECO:0007669"/>
    <property type="project" value="UniProtKB-SubCell"/>
</dbReference>
<evidence type="ECO:0000256" key="10">
    <source>
        <dbReference type="ARBA" id="ARBA00023012"/>
    </source>
</evidence>
<organism evidence="14 15">
    <name type="scientific">Devosia pacifica</name>
    <dbReference type="NCBI Taxonomy" id="1335967"/>
    <lineage>
        <taxon>Bacteria</taxon>
        <taxon>Pseudomonadati</taxon>
        <taxon>Pseudomonadota</taxon>
        <taxon>Alphaproteobacteria</taxon>
        <taxon>Hyphomicrobiales</taxon>
        <taxon>Devosiaceae</taxon>
        <taxon>Devosia</taxon>
    </lineage>
</organism>
<sequence>MIGPLWRIVAIRVVLFALLAAVLQVGIVFADYYWNDEELARLLVEQETGILASGVTSQGTTTFHMPAERQDLYGEAGYYARVRTEAGAVLFSACDDACAAHFLPASIRAPDFWTRLLAPGKPLSVAGGATFENGQTPIVVEFATLGDPEGLLWDVLRHEMLDHMIVPMTLLLVFVMGGTIASIITVLRPVRAAAETARSIDPLDAHAALPTANMPTEIAQLTSAVNGAFSRIGDLIRSQKLLTSAIAHEVRTPLAIIKLELENIDHPRARKAEADLDELNEFIGQLTALARLEAIEASEFSTVSNSTLAEEAVTQIAPWVFAKKDFIALEVQGSASVHVSANLMRDALRNLIENAVRHTPPGTTITVSSLADGQIRVEDNGGLVPPTSRPQSNQGSLGIGLAVVERVIALNRGRLVVDRHPDGMRASLELPVAPPPA</sequence>
<evidence type="ECO:0000256" key="4">
    <source>
        <dbReference type="ARBA" id="ARBA00022475"/>
    </source>
</evidence>
<dbReference type="Gene3D" id="3.30.565.10">
    <property type="entry name" value="Histidine kinase-like ATPase, C-terminal domain"/>
    <property type="match status" value="1"/>
</dbReference>
<comment type="caution">
    <text evidence="14">The sequence shown here is derived from an EMBL/GenBank/DDBJ whole genome shotgun (WGS) entry which is preliminary data.</text>
</comment>
<evidence type="ECO:0000313" key="15">
    <source>
        <dbReference type="Proteomes" id="UP000646579"/>
    </source>
</evidence>